<proteinExistence type="predicted"/>
<accession>A0AAV1B748</accession>
<dbReference type="AlphaFoldDB" id="A0AAV1B748"/>
<evidence type="ECO:0000313" key="2">
    <source>
        <dbReference type="Proteomes" id="UP001157006"/>
    </source>
</evidence>
<keyword evidence="2" id="KW-1185">Reference proteome</keyword>
<reference evidence="1 2" key="1">
    <citation type="submission" date="2023-01" db="EMBL/GenBank/DDBJ databases">
        <authorList>
            <person name="Kreplak J."/>
        </authorList>
    </citation>
    <scope>NUCLEOTIDE SEQUENCE [LARGE SCALE GENOMIC DNA]</scope>
</reference>
<name>A0AAV1B748_VICFA</name>
<protein>
    <submittedName>
        <fullName evidence="1">Uncharacterized protein</fullName>
    </submittedName>
</protein>
<organism evidence="1 2">
    <name type="scientific">Vicia faba</name>
    <name type="common">Broad bean</name>
    <name type="synonym">Faba vulgaris</name>
    <dbReference type="NCBI Taxonomy" id="3906"/>
    <lineage>
        <taxon>Eukaryota</taxon>
        <taxon>Viridiplantae</taxon>
        <taxon>Streptophyta</taxon>
        <taxon>Embryophyta</taxon>
        <taxon>Tracheophyta</taxon>
        <taxon>Spermatophyta</taxon>
        <taxon>Magnoliopsida</taxon>
        <taxon>eudicotyledons</taxon>
        <taxon>Gunneridae</taxon>
        <taxon>Pentapetalae</taxon>
        <taxon>rosids</taxon>
        <taxon>fabids</taxon>
        <taxon>Fabales</taxon>
        <taxon>Fabaceae</taxon>
        <taxon>Papilionoideae</taxon>
        <taxon>50 kb inversion clade</taxon>
        <taxon>NPAAA clade</taxon>
        <taxon>Hologalegina</taxon>
        <taxon>IRL clade</taxon>
        <taxon>Fabeae</taxon>
        <taxon>Vicia</taxon>
    </lineage>
</organism>
<evidence type="ECO:0000313" key="1">
    <source>
        <dbReference type="EMBL" id="CAI8617145.1"/>
    </source>
</evidence>
<sequence>MAKKLGGILGIFEEMDQKEAHRNSCFLRIKVKMDLKKPLKPGTIVRFKERLGHQLKDCEVIENMWDEIFEDIEDQDLSFGLWLRESPLPCVFDEPKGKDSSSGTYINNIFNISSGQRKCGSKGKY</sequence>
<gene>
    <name evidence="1" type="ORF">VFH_VI061760</name>
</gene>
<dbReference type="Proteomes" id="UP001157006">
    <property type="component" value="Chromosome 6"/>
</dbReference>
<dbReference type="EMBL" id="OX451741">
    <property type="protein sequence ID" value="CAI8617145.1"/>
    <property type="molecule type" value="Genomic_DNA"/>
</dbReference>